<dbReference type="PROSITE" id="PS50011">
    <property type="entry name" value="PROTEIN_KINASE_DOM"/>
    <property type="match status" value="1"/>
</dbReference>
<dbReference type="Gene3D" id="1.10.510.10">
    <property type="entry name" value="Transferase(Phosphotransferase) domain 1"/>
    <property type="match status" value="1"/>
</dbReference>
<dbReference type="SMART" id="SM00220">
    <property type="entry name" value="S_TKc"/>
    <property type="match status" value="1"/>
</dbReference>
<gene>
    <name evidence="8" type="ORF">HPHI1048_LOCUS745</name>
</gene>
<keyword evidence="2" id="KW-0808">Transferase</keyword>
<evidence type="ECO:0000256" key="5">
    <source>
        <dbReference type="ARBA" id="ARBA00022840"/>
    </source>
</evidence>
<evidence type="ECO:0000256" key="4">
    <source>
        <dbReference type="ARBA" id="ARBA00022777"/>
    </source>
</evidence>
<feature type="domain" description="EF-hand" evidence="7">
    <location>
        <begin position="284"/>
        <end position="319"/>
    </location>
</feature>
<dbReference type="Pfam" id="PF00069">
    <property type="entry name" value="Pkinase"/>
    <property type="match status" value="1"/>
</dbReference>
<protein>
    <recommendedName>
        <fullName evidence="9">Calmodulin</fullName>
    </recommendedName>
</protein>
<accession>A0A7S0DXY5</accession>
<evidence type="ECO:0000256" key="2">
    <source>
        <dbReference type="ARBA" id="ARBA00022679"/>
    </source>
</evidence>
<dbReference type="GO" id="GO:0004674">
    <property type="term" value="F:protein serine/threonine kinase activity"/>
    <property type="evidence" value="ECO:0007669"/>
    <property type="project" value="UniProtKB-KW"/>
</dbReference>
<name>A0A7S0DXY5_9CRYP</name>
<dbReference type="SUPFAM" id="SSF56112">
    <property type="entry name" value="Protein kinase-like (PK-like)"/>
    <property type="match status" value="1"/>
</dbReference>
<dbReference type="InterPro" id="IPR002048">
    <property type="entry name" value="EF_hand_dom"/>
</dbReference>
<keyword evidence="4" id="KW-0418">Kinase</keyword>
<keyword evidence="5" id="KW-0067">ATP-binding</keyword>
<dbReference type="PANTHER" id="PTHR24349">
    <property type="entry name" value="SERINE/THREONINE-PROTEIN KINASE"/>
    <property type="match status" value="1"/>
</dbReference>
<feature type="domain" description="Protein kinase" evidence="6">
    <location>
        <begin position="1"/>
        <end position="208"/>
    </location>
</feature>
<dbReference type="InterPro" id="IPR050205">
    <property type="entry name" value="CDPK_Ser/Thr_kinases"/>
</dbReference>
<evidence type="ECO:0000256" key="1">
    <source>
        <dbReference type="ARBA" id="ARBA00022527"/>
    </source>
</evidence>
<evidence type="ECO:0008006" key="9">
    <source>
        <dbReference type="Google" id="ProtNLM"/>
    </source>
</evidence>
<evidence type="ECO:0000313" key="8">
    <source>
        <dbReference type="EMBL" id="CAD8466357.1"/>
    </source>
</evidence>
<dbReference type="PROSITE" id="PS00108">
    <property type="entry name" value="PROTEIN_KINASE_ST"/>
    <property type="match status" value="1"/>
</dbReference>
<evidence type="ECO:0000256" key="3">
    <source>
        <dbReference type="ARBA" id="ARBA00022741"/>
    </source>
</evidence>
<dbReference type="PROSITE" id="PS50222">
    <property type="entry name" value="EF_HAND_2"/>
    <property type="match status" value="1"/>
</dbReference>
<dbReference type="InterPro" id="IPR008271">
    <property type="entry name" value="Ser/Thr_kinase_AS"/>
</dbReference>
<dbReference type="EMBL" id="HBEO01001075">
    <property type="protein sequence ID" value="CAD8466357.1"/>
    <property type="molecule type" value="Transcribed_RNA"/>
</dbReference>
<dbReference type="InterPro" id="IPR000719">
    <property type="entry name" value="Prot_kinase_dom"/>
</dbReference>
<proteinExistence type="predicted"/>
<dbReference type="CDD" id="cd05117">
    <property type="entry name" value="STKc_CAMK"/>
    <property type="match status" value="1"/>
</dbReference>
<dbReference type="AlphaFoldDB" id="A0A7S0DXY5"/>
<organism evidence="8">
    <name type="scientific">Hanusia phi</name>
    <dbReference type="NCBI Taxonomy" id="3032"/>
    <lineage>
        <taxon>Eukaryota</taxon>
        <taxon>Cryptophyceae</taxon>
        <taxon>Pyrenomonadales</taxon>
        <taxon>Geminigeraceae</taxon>
        <taxon>Hanusia</taxon>
    </lineage>
</organism>
<keyword evidence="3" id="KW-0547">Nucleotide-binding</keyword>
<dbReference type="SUPFAM" id="SSF47473">
    <property type="entry name" value="EF-hand"/>
    <property type="match status" value="1"/>
</dbReference>
<evidence type="ECO:0000259" key="7">
    <source>
        <dbReference type="PROSITE" id="PS50222"/>
    </source>
</evidence>
<dbReference type="InterPro" id="IPR011009">
    <property type="entry name" value="Kinase-like_dom_sf"/>
</dbReference>
<reference evidence="8" key="1">
    <citation type="submission" date="2021-01" db="EMBL/GenBank/DDBJ databases">
        <authorList>
            <person name="Corre E."/>
            <person name="Pelletier E."/>
            <person name="Niang G."/>
            <person name="Scheremetjew M."/>
            <person name="Finn R."/>
            <person name="Kale V."/>
            <person name="Holt S."/>
            <person name="Cochrane G."/>
            <person name="Meng A."/>
            <person name="Brown T."/>
            <person name="Cohen L."/>
        </authorList>
    </citation>
    <scope>NUCLEOTIDE SEQUENCE</scope>
    <source>
        <strain evidence="8">CCMP325</strain>
    </source>
</reference>
<dbReference type="GO" id="GO:0005524">
    <property type="term" value="F:ATP binding"/>
    <property type="evidence" value="ECO:0007669"/>
    <property type="project" value="UniProtKB-KW"/>
</dbReference>
<dbReference type="InterPro" id="IPR011992">
    <property type="entry name" value="EF-hand-dom_pair"/>
</dbReference>
<keyword evidence="1" id="KW-0723">Serine/threonine-protein kinase</keyword>
<dbReference type="GO" id="GO:0005509">
    <property type="term" value="F:calcium ion binding"/>
    <property type="evidence" value="ECO:0007669"/>
    <property type="project" value="InterPro"/>
</dbReference>
<sequence length="450" mass="51357">MRCLDHPNCIKLYATYENDKQFFIVMEFADGGQLLDRIAASEHYCEEEAARCFGQIVHAVSYLHNKNIVHRDLKPENILFSDSRPNASIKLCDFGLSRRALLPRQRFWSRCGSPDYIAPEVLERAGYGFECDVWSLGVILFLMLSGNPPFQHRNVITKYQSIKRASFTFEHPIWTMISAEAKDLIRRMLTVDTSKRLTCSECSLHPWFKDYEAGRLSSVHLWGMQERIKGWSVEKRLVGLIFVVLALVRIQKAWMRTEPGERKKTPLEPARAVETLTEVKLNPSRETRLRAAFDLLDNQRNGMIGKEDIRLSISSLFGNQLNLDAKDVVEYSHSLWSMLDILNTGVVGFEEFCIAFETYGSLSNGGSDQQEPYAEVSLLFKVLDTKCCGMIDHRDLQLTMARIGYAATEEECRTMIAIMSKDATRKPAAGLTFEVLCEFTDNYEIISNPA</sequence>
<dbReference type="Gene3D" id="1.10.238.10">
    <property type="entry name" value="EF-hand"/>
    <property type="match status" value="2"/>
</dbReference>
<evidence type="ECO:0000259" key="6">
    <source>
        <dbReference type="PROSITE" id="PS50011"/>
    </source>
</evidence>
<dbReference type="FunFam" id="1.10.510.10:FF:000571">
    <property type="entry name" value="Maternal embryonic leucine zipper kinase"/>
    <property type="match status" value="1"/>
</dbReference>